<keyword evidence="3" id="KW-0399">Innate immunity</keyword>
<comment type="caution">
    <text evidence="8">The sequence shown here is derived from an EMBL/GenBank/DDBJ whole genome shotgun (WGS) entry which is preliminary data.</text>
</comment>
<keyword evidence="9" id="KW-1185">Reference proteome</keyword>
<dbReference type="SUPFAM" id="SSF48371">
    <property type="entry name" value="ARM repeat"/>
    <property type="match status" value="1"/>
</dbReference>
<evidence type="ECO:0000313" key="9">
    <source>
        <dbReference type="Proteomes" id="UP001634394"/>
    </source>
</evidence>
<dbReference type="PANTHER" id="PTHR46270">
    <property type="entry name" value="ARMADILLO-TYPE FOLD-RELATED"/>
    <property type="match status" value="1"/>
</dbReference>
<feature type="domain" description="SAM" evidence="7">
    <location>
        <begin position="744"/>
        <end position="770"/>
    </location>
</feature>
<dbReference type="SUPFAM" id="SSF52200">
    <property type="entry name" value="Toll/Interleukin receptor TIR domain"/>
    <property type="match status" value="1"/>
</dbReference>
<evidence type="ECO:0000256" key="3">
    <source>
        <dbReference type="ARBA" id="ARBA00022588"/>
    </source>
</evidence>
<protein>
    <recommendedName>
        <fullName evidence="2">ADP-ribosyl cyclase/cyclic ADP-ribose hydrolase</fullName>
        <ecNumber evidence="2">3.2.2.6</ecNumber>
    </recommendedName>
</protein>
<organism evidence="8 9">
    <name type="scientific">Sinanodonta woodiana</name>
    <name type="common">Chinese pond mussel</name>
    <name type="synonym">Anodonta woodiana</name>
    <dbReference type="NCBI Taxonomy" id="1069815"/>
    <lineage>
        <taxon>Eukaryota</taxon>
        <taxon>Metazoa</taxon>
        <taxon>Spiralia</taxon>
        <taxon>Lophotrochozoa</taxon>
        <taxon>Mollusca</taxon>
        <taxon>Bivalvia</taxon>
        <taxon>Autobranchia</taxon>
        <taxon>Heteroconchia</taxon>
        <taxon>Palaeoheterodonta</taxon>
        <taxon>Unionida</taxon>
        <taxon>Unionoidea</taxon>
        <taxon>Unionidae</taxon>
        <taxon>Unioninae</taxon>
        <taxon>Sinanodonta</taxon>
    </lineage>
</organism>
<evidence type="ECO:0000256" key="2">
    <source>
        <dbReference type="ARBA" id="ARBA00011982"/>
    </source>
</evidence>
<evidence type="ECO:0000313" key="8">
    <source>
        <dbReference type="EMBL" id="KAL3836546.1"/>
    </source>
</evidence>
<evidence type="ECO:0000256" key="5">
    <source>
        <dbReference type="ARBA" id="ARBA00023027"/>
    </source>
</evidence>
<dbReference type="EC" id="3.2.2.6" evidence="2"/>
<dbReference type="Gene3D" id="1.25.10.10">
    <property type="entry name" value="Leucine-rich Repeat Variant"/>
    <property type="match status" value="1"/>
</dbReference>
<accession>A0ABD3TIW2</accession>
<dbReference type="InterPro" id="IPR013761">
    <property type="entry name" value="SAM/pointed_sf"/>
</dbReference>
<dbReference type="GO" id="GO:0061809">
    <property type="term" value="F:NAD+ nucleosidase activity, cyclic ADP-ribose generating"/>
    <property type="evidence" value="ECO:0007669"/>
    <property type="project" value="UniProtKB-EC"/>
</dbReference>
<sequence length="814" mass="91777">MSTSNESLKYQNHLSIWKDVFSETGDIATVSNLPVSDVNHHICFSDKKVDNRENCTSVSNVGQVINADTFLETNENNDGKILHIVEDAMQVLQAKTGGQPIITLETMLNTETNDDSKVLPLKEIANNILDAESVNGISLNGTNTSEHLFPKEITKHVFENKSNELSVLNVKSFSQQEKESCIDSTFETSQHSCSQDVHKFAAIGTAIKVLNSQKLDVDEWSTNVNLILKETNATDRLNRTKIAEILMEHHFVNVFEKYFQFLGFSPSESYSDSTLKNTCSSLEMNTASVSDMNSTEVKLIQFINQSGEVTWLTLKKMFTIVWVLCDASEAFCQHILESKVMNPTLINLLRYLTNIPYMSSEKLIYFVKAILGILHNIVRHLESSKWTLRDLEVVPLLQSLLSGSRVQIITAKVLIILSYLISEAENEIINSDDQNISFIIQVLGCAMDSKKHFSATYGMDAQETLRGLNNLAINDGNKVRIVRNNALPLYSKLLAIGNDEEVHLAVCGLWSLGFSLSNKQKIRETPGILERLHELQHQCIRTDTSHAARGVVWELESIPVTASITDACTSPITEILPEHLCPHVMISYQWDSQPVMMKVKDKLRCAGYKVWMDVEHMTGSTLEAMALAVEKASVVLICMSQKYKDSPNCRSESEYVYRLRKDFIPLRLQPTYTPDGWLGMMVGTRLYFDFSDVNKLDTQLSKLIKELGNRGKIGYMDTIDAPLLERVMSRESSPPKAEMSIQNWTTNNVATWLTTLGLENKKERFNEIDGSLLLELKQIHLSAPEFLYTMLRSDYGLVAVEILKFSRALRALNP</sequence>
<name>A0ABD3TIW2_SINWO</name>
<dbReference type="SUPFAM" id="SSF47769">
    <property type="entry name" value="SAM/Pointed domain"/>
    <property type="match status" value="1"/>
</dbReference>
<comment type="similarity">
    <text evidence="1">Belongs to the SARM1 family.</text>
</comment>
<proteinExistence type="inferred from homology"/>
<dbReference type="Proteomes" id="UP001634394">
    <property type="component" value="Unassembled WGS sequence"/>
</dbReference>
<dbReference type="AlphaFoldDB" id="A0ABD3TIW2"/>
<comment type="catalytic activity">
    <reaction evidence="6">
        <text>NAD(+) + H2O = ADP-D-ribose + nicotinamide + H(+)</text>
        <dbReference type="Rhea" id="RHEA:16301"/>
        <dbReference type="ChEBI" id="CHEBI:15377"/>
        <dbReference type="ChEBI" id="CHEBI:15378"/>
        <dbReference type="ChEBI" id="CHEBI:17154"/>
        <dbReference type="ChEBI" id="CHEBI:57540"/>
        <dbReference type="ChEBI" id="CHEBI:57967"/>
        <dbReference type="EC" id="3.2.2.6"/>
    </reaction>
    <physiologicalReaction direction="left-to-right" evidence="6">
        <dbReference type="Rhea" id="RHEA:16302"/>
    </physiologicalReaction>
</comment>
<evidence type="ECO:0000259" key="7">
    <source>
        <dbReference type="PROSITE" id="PS50105"/>
    </source>
</evidence>
<dbReference type="Pfam" id="PF13676">
    <property type="entry name" value="TIR_2"/>
    <property type="match status" value="1"/>
</dbReference>
<dbReference type="InterPro" id="IPR000157">
    <property type="entry name" value="TIR_dom"/>
</dbReference>
<dbReference type="Gene3D" id="1.10.150.50">
    <property type="entry name" value="Transcription Factor, Ets-1"/>
    <property type="match status" value="1"/>
</dbReference>
<evidence type="ECO:0000256" key="4">
    <source>
        <dbReference type="ARBA" id="ARBA00022859"/>
    </source>
</evidence>
<gene>
    <name evidence="8" type="ORF">ACJMK2_021970</name>
</gene>
<dbReference type="EMBL" id="JBJQND010000018">
    <property type="protein sequence ID" value="KAL3836546.1"/>
    <property type="molecule type" value="Genomic_DNA"/>
</dbReference>
<dbReference type="InterPro" id="IPR035897">
    <property type="entry name" value="Toll_tir_struct_dom_sf"/>
</dbReference>
<evidence type="ECO:0000256" key="1">
    <source>
        <dbReference type="ARBA" id="ARBA00008291"/>
    </source>
</evidence>
<reference evidence="8 9" key="1">
    <citation type="submission" date="2024-11" db="EMBL/GenBank/DDBJ databases">
        <title>Chromosome-level genome assembly of the freshwater bivalve Anodonta woodiana.</title>
        <authorList>
            <person name="Chen X."/>
        </authorList>
    </citation>
    <scope>NUCLEOTIDE SEQUENCE [LARGE SCALE GENOMIC DNA]</scope>
    <source>
        <strain evidence="8">MN2024</strain>
        <tissue evidence="8">Gills</tissue>
    </source>
</reference>
<dbReference type="PROSITE" id="PS50105">
    <property type="entry name" value="SAM_DOMAIN"/>
    <property type="match status" value="1"/>
</dbReference>
<dbReference type="Gene3D" id="3.40.50.10140">
    <property type="entry name" value="Toll/interleukin-1 receptor homology (TIR) domain"/>
    <property type="match status" value="1"/>
</dbReference>
<dbReference type="PANTHER" id="PTHR46270:SF2">
    <property type="entry name" value="TIR DOMAIN-CONTAINING PROTEIN"/>
    <property type="match status" value="1"/>
</dbReference>
<keyword evidence="5" id="KW-0520">NAD</keyword>
<dbReference type="GO" id="GO:0045087">
    <property type="term" value="P:innate immune response"/>
    <property type="evidence" value="ECO:0007669"/>
    <property type="project" value="UniProtKB-KW"/>
</dbReference>
<evidence type="ECO:0000256" key="6">
    <source>
        <dbReference type="ARBA" id="ARBA00047304"/>
    </source>
</evidence>
<dbReference type="InterPro" id="IPR016024">
    <property type="entry name" value="ARM-type_fold"/>
</dbReference>
<dbReference type="InterPro" id="IPR011989">
    <property type="entry name" value="ARM-like"/>
</dbReference>
<keyword evidence="4" id="KW-0391">Immunity</keyword>
<dbReference type="InterPro" id="IPR001660">
    <property type="entry name" value="SAM"/>
</dbReference>